<proteinExistence type="predicted"/>
<feature type="compositionally biased region" description="Basic residues" evidence="1">
    <location>
        <begin position="10"/>
        <end position="21"/>
    </location>
</feature>
<accession>A0A0A9HIN8</accession>
<name>A0A0A9HIN8_ARUDO</name>
<evidence type="ECO:0000313" key="2">
    <source>
        <dbReference type="EMBL" id="JAE35674.1"/>
    </source>
</evidence>
<feature type="region of interest" description="Disordered" evidence="1">
    <location>
        <begin position="1"/>
        <end position="47"/>
    </location>
</feature>
<evidence type="ECO:0000256" key="1">
    <source>
        <dbReference type="SAM" id="MobiDB-lite"/>
    </source>
</evidence>
<protein>
    <submittedName>
        <fullName evidence="2">FPPS</fullName>
    </submittedName>
</protein>
<reference evidence="2" key="2">
    <citation type="journal article" date="2015" name="Data Brief">
        <title>Shoot transcriptome of the giant reed, Arundo donax.</title>
        <authorList>
            <person name="Barrero R.A."/>
            <person name="Guerrero F.D."/>
            <person name="Moolhuijzen P."/>
            <person name="Goolsby J.A."/>
            <person name="Tidwell J."/>
            <person name="Bellgard S.E."/>
            <person name="Bellgard M.I."/>
        </authorList>
    </citation>
    <scope>NUCLEOTIDE SEQUENCE</scope>
    <source>
        <tissue evidence="2">Shoot tissue taken approximately 20 cm above the soil surface</tissue>
    </source>
</reference>
<organism evidence="2">
    <name type="scientific">Arundo donax</name>
    <name type="common">Giant reed</name>
    <name type="synonym">Donax arundinaceus</name>
    <dbReference type="NCBI Taxonomy" id="35708"/>
    <lineage>
        <taxon>Eukaryota</taxon>
        <taxon>Viridiplantae</taxon>
        <taxon>Streptophyta</taxon>
        <taxon>Embryophyta</taxon>
        <taxon>Tracheophyta</taxon>
        <taxon>Spermatophyta</taxon>
        <taxon>Magnoliopsida</taxon>
        <taxon>Liliopsida</taxon>
        <taxon>Poales</taxon>
        <taxon>Poaceae</taxon>
        <taxon>PACMAD clade</taxon>
        <taxon>Arundinoideae</taxon>
        <taxon>Arundineae</taxon>
        <taxon>Arundo</taxon>
    </lineage>
</organism>
<sequence length="47" mass="5103">MARPAGTPRLRSRRSTTHSRKSCSPTPPSSSPRSRTSGSAAWLTTLY</sequence>
<reference evidence="2" key="1">
    <citation type="submission" date="2014-09" db="EMBL/GenBank/DDBJ databases">
        <authorList>
            <person name="Magalhaes I.L.F."/>
            <person name="Oliveira U."/>
            <person name="Santos F.R."/>
            <person name="Vidigal T.H.D.A."/>
            <person name="Brescovit A.D."/>
            <person name="Santos A.J."/>
        </authorList>
    </citation>
    <scope>NUCLEOTIDE SEQUENCE</scope>
    <source>
        <tissue evidence="2">Shoot tissue taken approximately 20 cm above the soil surface</tissue>
    </source>
</reference>
<dbReference type="AlphaFoldDB" id="A0A0A9HIN8"/>
<dbReference type="EMBL" id="GBRH01162222">
    <property type="protein sequence ID" value="JAE35674.1"/>
    <property type="molecule type" value="Transcribed_RNA"/>
</dbReference>